<evidence type="ECO:0000313" key="3">
    <source>
        <dbReference type="Proteomes" id="UP000676336"/>
    </source>
</evidence>
<feature type="chain" id="PRO_5035862175" description="Secreted protein" evidence="1">
    <location>
        <begin position="21"/>
        <end position="80"/>
    </location>
</feature>
<protein>
    <recommendedName>
        <fullName evidence="4">Secreted protein</fullName>
    </recommendedName>
</protein>
<comment type="caution">
    <text evidence="2">The sequence shown here is derived from an EMBL/GenBank/DDBJ whole genome shotgun (WGS) entry which is preliminary data.</text>
</comment>
<evidence type="ECO:0000313" key="2">
    <source>
        <dbReference type="EMBL" id="CAF4009226.1"/>
    </source>
</evidence>
<proteinExistence type="predicted"/>
<evidence type="ECO:0008006" key="4">
    <source>
        <dbReference type="Google" id="ProtNLM"/>
    </source>
</evidence>
<accession>A0A8S2NMI2</accession>
<gene>
    <name evidence="2" type="ORF">SMN809_LOCUS12382</name>
</gene>
<evidence type="ECO:0000256" key="1">
    <source>
        <dbReference type="SAM" id="SignalP"/>
    </source>
</evidence>
<sequence>MFLLVYRFFFLIVFSKVTNGQYCYANECSSRSTLTGDVQNWALLIQNYILKLASDSMHREKTQTFFDLAEYKEEKKYGEQ</sequence>
<dbReference type="AlphaFoldDB" id="A0A8S2NMI2"/>
<name>A0A8S2NMI2_9BILA</name>
<dbReference type="EMBL" id="CAJOBI010004668">
    <property type="protein sequence ID" value="CAF4009226.1"/>
    <property type="molecule type" value="Genomic_DNA"/>
</dbReference>
<keyword evidence="1" id="KW-0732">Signal</keyword>
<reference evidence="2" key="1">
    <citation type="submission" date="2021-02" db="EMBL/GenBank/DDBJ databases">
        <authorList>
            <person name="Nowell W R."/>
        </authorList>
    </citation>
    <scope>NUCLEOTIDE SEQUENCE</scope>
</reference>
<organism evidence="2 3">
    <name type="scientific">Rotaria magnacalcarata</name>
    <dbReference type="NCBI Taxonomy" id="392030"/>
    <lineage>
        <taxon>Eukaryota</taxon>
        <taxon>Metazoa</taxon>
        <taxon>Spiralia</taxon>
        <taxon>Gnathifera</taxon>
        <taxon>Rotifera</taxon>
        <taxon>Eurotatoria</taxon>
        <taxon>Bdelloidea</taxon>
        <taxon>Philodinida</taxon>
        <taxon>Philodinidae</taxon>
        <taxon>Rotaria</taxon>
    </lineage>
</organism>
<feature type="non-terminal residue" evidence="2">
    <location>
        <position position="80"/>
    </location>
</feature>
<feature type="signal peptide" evidence="1">
    <location>
        <begin position="1"/>
        <end position="20"/>
    </location>
</feature>
<dbReference type="Proteomes" id="UP000676336">
    <property type="component" value="Unassembled WGS sequence"/>
</dbReference>